<feature type="transmembrane region" description="Helical" evidence="12">
    <location>
        <begin position="22"/>
        <end position="42"/>
    </location>
</feature>
<comment type="catalytic activity">
    <reaction evidence="1">
        <text>ATP + protein L-histidine = ADP + protein N-phospho-L-histidine.</text>
        <dbReference type="EC" id="2.7.13.3"/>
    </reaction>
</comment>
<evidence type="ECO:0000259" key="13">
    <source>
        <dbReference type="PROSITE" id="PS50109"/>
    </source>
</evidence>
<evidence type="ECO:0000256" key="8">
    <source>
        <dbReference type="ARBA" id="ARBA00022989"/>
    </source>
</evidence>
<dbReference type="InterPro" id="IPR050351">
    <property type="entry name" value="BphY/WalK/GraS-like"/>
</dbReference>
<keyword evidence="6 12" id="KW-0812">Transmembrane</keyword>
<dbReference type="Gene3D" id="3.30.565.10">
    <property type="entry name" value="Histidine kinase-like ATPase, C-terminal domain"/>
    <property type="match status" value="1"/>
</dbReference>
<evidence type="ECO:0000256" key="4">
    <source>
        <dbReference type="ARBA" id="ARBA00022475"/>
    </source>
</evidence>
<evidence type="ECO:0000256" key="10">
    <source>
        <dbReference type="ARBA" id="ARBA00023136"/>
    </source>
</evidence>
<dbReference type="InterPro" id="IPR003594">
    <property type="entry name" value="HATPase_dom"/>
</dbReference>
<feature type="domain" description="Histidine kinase" evidence="13">
    <location>
        <begin position="125"/>
        <end position="326"/>
    </location>
</feature>
<proteinExistence type="predicted"/>
<comment type="subcellular location">
    <subcellularLocation>
        <location evidence="2">Cell membrane</location>
        <topology evidence="2">Multi-pass membrane protein</topology>
    </subcellularLocation>
</comment>
<dbReference type="RefSeq" id="WP_012775661.1">
    <property type="nucleotide sequence ID" value="NC_012926.1"/>
</dbReference>
<keyword evidence="5 14" id="KW-0808">Transferase</keyword>
<dbReference type="PATRIC" id="fig|568814.3.peg.1522"/>
<evidence type="ECO:0000313" key="15">
    <source>
        <dbReference type="Proteomes" id="UP000009077"/>
    </source>
</evidence>
<reference evidence="14 15" key="1">
    <citation type="journal article" date="2009" name="PLoS ONE">
        <title>Rapid evolution of virulence and drug resistance in the emerging zoonotic pathogen Streptococcus suis.</title>
        <authorList>
            <person name="Holden M.T.G."/>
            <person name="Hauser H."/>
            <person name="Sanders M."/>
            <person name="Ngo T.H."/>
            <person name="Cherevach I."/>
            <person name="Cronin A."/>
            <person name="Goodhead I."/>
            <person name="Mungall K."/>
            <person name="Quail M.A."/>
            <person name="Price C."/>
            <person name="Rabbinowitsch E."/>
            <person name="Sharp S."/>
            <person name="Croucher N.J."/>
            <person name="Chieu T.B."/>
            <person name="Mai N.T.H."/>
            <person name="Diep T.S."/>
            <person name="Chinh N.T."/>
            <person name="Kehoe M."/>
            <person name="Leigh J.A."/>
            <person name="Ward P.N."/>
            <person name="Dowson C.G."/>
            <person name="Whatmore A.M."/>
            <person name="Chanter N."/>
            <person name="Iversen P."/>
            <person name="Gottschalk M."/>
            <person name="Slater J.D."/>
            <person name="Smith H.E."/>
            <person name="Spratt B.G."/>
            <person name="Xu J."/>
            <person name="Ye C."/>
            <person name="Bentley S."/>
            <person name="Barrell B.G."/>
            <person name="Schultsz C."/>
            <person name="Maskell D.J."/>
            <person name="Parkhill J."/>
        </authorList>
    </citation>
    <scope>NUCLEOTIDE SEQUENCE [LARGE SCALE GENOMIC DNA]</scope>
    <source>
        <strain evidence="14 15">BM407</strain>
    </source>
</reference>
<dbReference type="GO" id="GO:0016036">
    <property type="term" value="P:cellular response to phosphate starvation"/>
    <property type="evidence" value="ECO:0007669"/>
    <property type="project" value="TreeGrafter"/>
</dbReference>
<dbReference type="InterPro" id="IPR036890">
    <property type="entry name" value="HATPase_C_sf"/>
</dbReference>
<keyword evidence="15" id="KW-1185">Reference proteome</keyword>
<dbReference type="Proteomes" id="UP000009077">
    <property type="component" value="Chromosome"/>
</dbReference>
<sequence length="330" mass="38015">MNKDDFGSLVPVFLTSWLGHRLIFLIAYAVFAVAILAYSSLFDIKRNLVFYAILLRSICWLLALLWDFVREFSRFGKIWRGQKVTTGTASERLLQEKVERLEVQNKQILEKQRQEQTELDDYYTLWAHQMKTPIAASQLLVKEVDSSPVRHQLETELFKIEQYTGLVLNYLRLQSFHDDLVIESVNLDELVRNLVRKYSLFFIQVNTSLDLGQLDRTVKTDKRWLGLLIEQILSNALKYCQEGTISIVLDGDDLVIRDTGIGIAESDLERVFERGFSGFNGRRTQQSSGLGLYLSRKIAAELGYSLKLKSKVGQGTEVRIGIKEVELIFY</sequence>
<keyword evidence="7 14" id="KW-0418">Kinase</keyword>
<dbReference type="EMBL" id="FM252032">
    <property type="protein sequence ID" value="CAZ56342.1"/>
    <property type="molecule type" value="Genomic_DNA"/>
</dbReference>
<feature type="transmembrane region" description="Helical" evidence="12">
    <location>
        <begin position="48"/>
        <end position="69"/>
    </location>
</feature>
<evidence type="ECO:0000256" key="12">
    <source>
        <dbReference type="SAM" id="Phobius"/>
    </source>
</evidence>
<evidence type="ECO:0000313" key="14">
    <source>
        <dbReference type="EMBL" id="CAZ56342.1"/>
    </source>
</evidence>
<evidence type="ECO:0000256" key="5">
    <source>
        <dbReference type="ARBA" id="ARBA00022679"/>
    </source>
</evidence>
<gene>
    <name evidence="14" type="ordered locus">SSUBM407_1485</name>
</gene>
<dbReference type="Pfam" id="PF02518">
    <property type="entry name" value="HATPase_c"/>
    <property type="match status" value="1"/>
</dbReference>
<organism evidence="14 15">
    <name type="scientific">Streptococcus suis (strain BM407)</name>
    <dbReference type="NCBI Taxonomy" id="568814"/>
    <lineage>
        <taxon>Bacteria</taxon>
        <taxon>Bacillati</taxon>
        <taxon>Bacillota</taxon>
        <taxon>Bacilli</taxon>
        <taxon>Lactobacillales</taxon>
        <taxon>Streptococcaceae</taxon>
        <taxon>Streptococcus</taxon>
    </lineage>
</organism>
<dbReference type="AlphaFoldDB" id="A0A0H3MX57"/>
<evidence type="ECO:0000256" key="7">
    <source>
        <dbReference type="ARBA" id="ARBA00022777"/>
    </source>
</evidence>
<evidence type="ECO:0000256" key="6">
    <source>
        <dbReference type="ARBA" id="ARBA00022692"/>
    </source>
</evidence>
<dbReference type="SMART" id="SM00387">
    <property type="entry name" value="HATPase_c"/>
    <property type="match status" value="1"/>
</dbReference>
<dbReference type="InterPro" id="IPR005467">
    <property type="entry name" value="His_kinase_dom"/>
</dbReference>
<evidence type="ECO:0000256" key="3">
    <source>
        <dbReference type="ARBA" id="ARBA00012438"/>
    </source>
</evidence>
<keyword evidence="9" id="KW-0902">Two-component regulatory system</keyword>
<evidence type="ECO:0000256" key="11">
    <source>
        <dbReference type="SAM" id="Coils"/>
    </source>
</evidence>
<dbReference type="GO" id="GO:0000155">
    <property type="term" value="F:phosphorelay sensor kinase activity"/>
    <property type="evidence" value="ECO:0007669"/>
    <property type="project" value="TreeGrafter"/>
</dbReference>
<dbReference type="PANTHER" id="PTHR45453:SF2">
    <property type="entry name" value="HISTIDINE KINASE"/>
    <property type="match status" value="1"/>
</dbReference>
<evidence type="ECO:0000256" key="1">
    <source>
        <dbReference type="ARBA" id="ARBA00000085"/>
    </source>
</evidence>
<dbReference type="EC" id="2.7.13.3" evidence="3"/>
<evidence type="ECO:0000256" key="9">
    <source>
        <dbReference type="ARBA" id="ARBA00023012"/>
    </source>
</evidence>
<dbReference type="GO" id="GO:0004721">
    <property type="term" value="F:phosphoprotein phosphatase activity"/>
    <property type="evidence" value="ECO:0007669"/>
    <property type="project" value="TreeGrafter"/>
</dbReference>
<keyword evidence="10 12" id="KW-0472">Membrane</keyword>
<dbReference type="KEGG" id="ssb:SSUBM407_1485"/>
<keyword evidence="8 12" id="KW-1133">Transmembrane helix</keyword>
<protein>
    <recommendedName>
        <fullName evidence="3">histidine kinase</fullName>
        <ecNumber evidence="3">2.7.13.3</ecNumber>
    </recommendedName>
</protein>
<dbReference type="PROSITE" id="PS50109">
    <property type="entry name" value="HIS_KIN"/>
    <property type="match status" value="1"/>
</dbReference>
<dbReference type="GO" id="GO:0005886">
    <property type="term" value="C:plasma membrane"/>
    <property type="evidence" value="ECO:0007669"/>
    <property type="project" value="UniProtKB-SubCell"/>
</dbReference>
<dbReference type="PANTHER" id="PTHR45453">
    <property type="entry name" value="PHOSPHATE REGULON SENSOR PROTEIN PHOR"/>
    <property type="match status" value="1"/>
</dbReference>
<name>A0A0H3MX57_STRS4</name>
<evidence type="ECO:0000256" key="2">
    <source>
        <dbReference type="ARBA" id="ARBA00004651"/>
    </source>
</evidence>
<dbReference type="HOGENOM" id="CLU_000445_13_0_9"/>
<keyword evidence="4" id="KW-1003">Cell membrane</keyword>
<dbReference type="SUPFAM" id="SSF55874">
    <property type="entry name" value="ATPase domain of HSP90 chaperone/DNA topoisomerase II/histidine kinase"/>
    <property type="match status" value="1"/>
</dbReference>
<keyword evidence="11" id="KW-0175">Coiled coil</keyword>
<dbReference type="GeneID" id="8154237"/>
<accession>A0A0H3MX57</accession>
<feature type="coiled-coil region" evidence="11">
    <location>
        <begin position="91"/>
        <end position="118"/>
    </location>
</feature>